<evidence type="ECO:0000256" key="1">
    <source>
        <dbReference type="SAM" id="MobiDB-lite"/>
    </source>
</evidence>
<reference evidence="2" key="2">
    <citation type="submission" date="2010-05" db="EMBL/GenBank/DDBJ databases">
        <title>The Genome Sequence of Magnaporthe poae strain ATCC 64411.</title>
        <authorList>
            <consortium name="The Broad Institute Genome Sequencing Platform"/>
            <consortium name="Broad Institute Genome Sequencing Center for Infectious Disease"/>
            <person name="Ma L.-J."/>
            <person name="Dead R."/>
            <person name="Young S."/>
            <person name="Zeng Q."/>
            <person name="Koehrsen M."/>
            <person name="Alvarado L."/>
            <person name="Berlin A."/>
            <person name="Chapman S.B."/>
            <person name="Chen Z."/>
            <person name="Freedman E."/>
            <person name="Gellesch M."/>
            <person name="Goldberg J."/>
            <person name="Griggs A."/>
            <person name="Gujja S."/>
            <person name="Heilman E.R."/>
            <person name="Heiman D."/>
            <person name="Hepburn T."/>
            <person name="Howarth C."/>
            <person name="Jen D."/>
            <person name="Larson L."/>
            <person name="Mehta T."/>
            <person name="Neiman D."/>
            <person name="Pearson M."/>
            <person name="Roberts A."/>
            <person name="Saif S."/>
            <person name="Shea T."/>
            <person name="Shenoy N."/>
            <person name="Sisk P."/>
            <person name="Stolte C."/>
            <person name="Sykes S."/>
            <person name="Walk T."/>
            <person name="White J."/>
            <person name="Yandava C."/>
            <person name="Haas B."/>
            <person name="Nusbaum C."/>
            <person name="Birren B."/>
        </authorList>
    </citation>
    <scope>NUCLEOTIDE SEQUENCE</scope>
    <source>
        <strain evidence="2">ATCC 64411</strain>
    </source>
</reference>
<feature type="compositionally biased region" description="Basic and acidic residues" evidence="1">
    <location>
        <begin position="25"/>
        <end position="34"/>
    </location>
</feature>
<protein>
    <submittedName>
        <fullName evidence="2 3">Uncharacterized protein</fullName>
    </submittedName>
</protein>
<organism evidence="3 4">
    <name type="scientific">Magnaporthiopsis poae (strain ATCC 64411 / 73-15)</name>
    <name type="common">Kentucky bluegrass fungus</name>
    <name type="synonym">Magnaporthe poae</name>
    <dbReference type="NCBI Taxonomy" id="644358"/>
    <lineage>
        <taxon>Eukaryota</taxon>
        <taxon>Fungi</taxon>
        <taxon>Dikarya</taxon>
        <taxon>Ascomycota</taxon>
        <taxon>Pezizomycotina</taxon>
        <taxon>Sordariomycetes</taxon>
        <taxon>Sordariomycetidae</taxon>
        <taxon>Magnaporthales</taxon>
        <taxon>Magnaporthaceae</taxon>
        <taxon>Magnaporthiopsis</taxon>
    </lineage>
</organism>
<reference evidence="4" key="1">
    <citation type="submission" date="2010-05" db="EMBL/GenBank/DDBJ databases">
        <title>The genome sequence of Magnaporthe poae strain ATCC 64411.</title>
        <authorList>
            <person name="Ma L.-J."/>
            <person name="Dead R."/>
            <person name="Young S."/>
            <person name="Zeng Q."/>
            <person name="Koehrsen M."/>
            <person name="Alvarado L."/>
            <person name="Berlin A."/>
            <person name="Chapman S.B."/>
            <person name="Chen Z."/>
            <person name="Freedman E."/>
            <person name="Gellesch M."/>
            <person name="Goldberg J."/>
            <person name="Griggs A."/>
            <person name="Gujja S."/>
            <person name="Heilman E.R."/>
            <person name="Heiman D."/>
            <person name="Hepburn T."/>
            <person name="Howarth C."/>
            <person name="Jen D."/>
            <person name="Larson L."/>
            <person name="Mehta T."/>
            <person name="Neiman D."/>
            <person name="Pearson M."/>
            <person name="Roberts A."/>
            <person name="Saif S."/>
            <person name="Shea T."/>
            <person name="Shenoy N."/>
            <person name="Sisk P."/>
            <person name="Stolte C."/>
            <person name="Sykes S."/>
            <person name="Walk T."/>
            <person name="White J."/>
            <person name="Yandava C."/>
            <person name="Haas B."/>
            <person name="Nusbaum C."/>
            <person name="Birren B."/>
        </authorList>
    </citation>
    <scope>NUCLEOTIDE SEQUENCE [LARGE SCALE GENOMIC DNA]</scope>
    <source>
        <strain evidence="4">ATCC 64411 / 73-15</strain>
    </source>
</reference>
<dbReference type="EnsemblFungi" id="MAPG_08176T0">
    <property type="protein sequence ID" value="MAPG_08176T0"/>
    <property type="gene ID" value="MAPG_08176"/>
</dbReference>
<reference evidence="3" key="5">
    <citation type="submission" date="2015-06" db="UniProtKB">
        <authorList>
            <consortium name="EnsemblFungi"/>
        </authorList>
    </citation>
    <scope>IDENTIFICATION</scope>
    <source>
        <strain evidence="3">ATCC 64411</strain>
    </source>
</reference>
<sequence>MRHRKRPQPGNPAAASVTKTGKRKATAESKDNKDGSPALGKCLCFRLFLDRQANKPPHYRRQAGHCNRHP</sequence>
<evidence type="ECO:0000313" key="2">
    <source>
        <dbReference type="EMBL" id="KLU89202.1"/>
    </source>
</evidence>
<evidence type="ECO:0000313" key="4">
    <source>
        <dbReference type="Proteomes" id="UP000011715"/>
    </source>
</evidence>
<accession>A0A0C4E6N2</accession>
<proteinExistence type="predicted"/>
<evidence type="ECO:0000313" key="3">
    <source>
        <dbReference type="EnsemblFungi" id="MAPG_08176T0"/>
    </source>
</evidence>
<reference evidence="2" key="3">
    <citation type="submission" date="2011-03" db="EMBL/GenBank/DDBJ databases">
        <title>Annotation of Magnaporthe poae ATCC 64411.</title>
        <authorList>
            <person name="Ma L.-J."/>
            <person name="Dead R."/>
            <person name="Young S.K."/>
            <person name="Zeng Q."/>
            <person name="Gargeya S."/>
            <person name="Fitzgerald M."/>
            <person name="Haas B."/>
            <person name="Abouelleil A."/>
            <person name="Alvarado L."/>
            <person name="Arachchi H.M."/>
            <person name="Berlin A."/>
            <person name="Brown A."/>
            <person name="Chapman S.B."/>
            <person name="Chen Z."/>
            <person name="Dunbar C."/>
            <person name="Freedman E."/>
            <person name="Gearin G."/>
            <person name="Gellesch M."/>
            <person name="Goldberg J."/>
            <person name="Griggs A."/>
            <person name="Gujja S."/>
            <person name="Heiman D."/>
            <person name="Howarth C."/>
            <person name="Larson L."/>
            <person name="Lui A."/>
            <person name="MacDonald P.J.P."/>
            <person name="Mehta T."/>
            <person name="Montmayeur A."/>
            <person name="Murphy C."/>
            <person name="Neiman D."/>
            <person name="Pearson M."/>
            <person name="Priest M."/>
            <person name="Roberts A."/>
            <person name="Saif S."/>
            <person name="Shea T."/>
            <person name="Shenoy N."/>
            <person name="Sisk P."/>
            <person name="Stolte C."/>
            <person name="Sykes S."/>
            <person name="Yandava C."/>
            <person name="Wortman J."/>
            <person name="Nusbaum C."/>
            <person name="Birren B."/>
        </authorList>
    </citation>
    <scope>NUCLEOTIDE SEQUENCE</scope>
    <source>
        <strain evidence="2">ATCC 64411</strain>
    </source>
</reference>
<dbReference type="AlphaFoldDB" id="A0A0C4E6N2"/>
<name>A0A0C4E6N2_MAGP6</name>
<gene>
    <name evidence="2" type="ORF">MAPG_08176</name>
</gene>
<keyword evidence="4" id="KW-1185">Reference proteome</keyword>
<dbReference type="EMBL" id="GL876972">
    <property type="protein sequence ID" value="KLU89202.1"/>
    <property type="molecule type" value="Genomic_DNA"/>
</dbReference>
<dbReference type="EMBL" id="ADBL01001975">
    <property type="status" value="NOT_ANNOTATED_CDS"/>
    <property type="molecule type" value="Genomic_DNA"/>
</dbReference>
<reference evidence="3" key="4">
    <citation type="journal article" date="2015" name="G3 (Bethesda)">
        <title>Genome sequences of three phytopathogenic species of the Magnaporthaceae family of fungi.</title>
        <authorList>
            <person name="Okagaki L.H."/>
            <person name="Nunes C.C."/>
            <person name="Sailsbery J."/>
            <person name="Clay B."/>
            <person name="Brown D."/>
            <person name="John T."/>
            <person name="Oh Y."/>
            <person name="Young N."/>
            <person name="Fitzgerald M."/>
            <person name="Haas B.J."/>
            <person name="Zeng Q."/>
            <person name="Young S."/>
            <person name="Adiconis X."/>
            <person name="Fan L."/>
            <person name="Levin J.Z."/>
            <person name="Mitchell T.K."/>
            <person name="Okubara P.A."/>
            <person name="Farman M.L."/>
            <person name="Kohn L.M."/>
            <person name="Birren B."/>
            <person name="Ma L.-J."/>
            <person name="Dean R.A."/>
        </authorList>
    </citation>
    <scope>NUCLEOTIDE SEQUENCE</scope>
    <source>
        <strain evidence="3">ATCC 64411 / 73-15</strain>
    </source>
</reference>
<dbReference type="VEuPathDB" id="FungiDB:MAPG_08176"/>
<dbReference type="Proteomes" id="UP000011715">
    <property type="component" value="Unassembled WGS sequence"/>
</dbReference>
<feature type="region of interest" description="Disordered" evidence="1">
    <location>
        <begin position="1"/>
        <end position="39"/>
    </location>
</feature>